<sequence length="1096" mass="113246">MRKHKLLTATALTLSLGLVALAGAGGQAFAATTISTATTTPVKTSVTGDLTVSTTGSIAVTSGNAITVDSNNSVTLNGKIDMLKSADGSTGILVDGGHTGNLTIGANITVTDAYIGQDTNVDANGKPAPDGILEAPFSDNNTRYGIHSTGTTPFIGNVSVTSASTITVDGINSYGIRFENKVQGDFTMGGTITMNGDNSAAISLENGATGNVYLSGKATSNGKDSSIVKLAGDFGGNVIIDGTYTSSSYATVNSLSADALKVVLATPADLYQSGPLVSIEGNLAHGLLIGSTITVDTTDANKSNTDQDGNGIVDANQQTANLTNYGAAPALRIGSATSDITLGGLVFNSSALPANKPAINYGLWVRGSISGLGVYQDVDNVAVQLGGTGHAVNIANGIGIAGTVSSTAYGGDATALSVQSGLTTPLLDVAGVIRGTASSATTLASTDADGTKHYTTVGDTTARGVDILAGASLPIINVKAGGGIYAAATGSTEHAVAIRDLSGTLTEINNNNIISASISPTDDNVDGTADALVNRPIAIDVRANTSGVTITQTDTAPTDSDADKAIPMPYILGDILLGSGNDSITSNGGLISGNIDFGAGANTFKLDGTATYLGKMSGSGTVALDIAKGALYLAPGSALSLTNLHVGAESTLALTLDTDHPIVPIFTNSGDAVFDDGASISLALNKLIVAPTVFTVMTASNIDLGTLDSANLDGKIPYLYHADLTTNAGDTTLYANFRLKNQEEAQYSDNQYAALSPVLSAVSQDTAATSILMSQLTKAGFDQIYNQYLPDYSGENLLSLATGAASLNRTLSSLTLVPDNNEGQWWLQEYGYQVKRKYGETAGFKSTGFSFAGGREREVYGNQMLGLYLAYTSGSPLDTFAIAGEKMVNSDVTLGGYWRIRTGGLKAWAHVGAGYTSFETTRNILATNGTTNINHIAAAKWSGYSYSGGAGASYEVKAGRLSFTPQLLTDYYALREEAHDETGGGDYYDLSIADRDSHLMTASALFNVSYNKFFAKPEIWFGYKQNVSAQIADTIANFKGATPFTLTGGDIEGGGPVAGFRISADNQYSYFSLEGEYEKKDDYTNYSVSLRTRFQF</sequence>
<dbReference type="STRING" id="260084.SAMN02927928_0426"/>
<dbReference type="OrthoDB" id="7613961at2"/>
<evidence type="ECO:0000259" key="2">
    <source>
        <dbReference type="PROSITE" id="PS51208"/>
    </source>
</evidence>
<keyword evidence="1" id="KW-0732">Signal</keyword>
<dbReference type="Proteomes" id="UP000199150">
    <property type="component" value="Unassembled WGS sequence"/>
</dbReference>
<feature type="chain" id="PRO_5011500045" description="Autotransporter domain-containing protein" evidence="1">
    <location>
        <begin position="31"/>
        <end position="1096"/>
    </location>
</feature>
<reference evidence="4" key="1">
    <citation type="submission" date="2016-10" db="EMBL/GenBank/DDBJ databases">
        <authorList>
            <person name="Varghese N."/>
            <person name="Submissions S."/>
        </authorList>
    </citation>
    <scope>NUCLEOTIDE SEQUENCE [LARGE SCALE GENOMIC DNA]</scope>
    <source>
        <strain evidence="4">CGMCC 1.3431</strain>
    </source>
</reference>
<dbReference type="AlphaFoldDB" id="A0A1G4PJZ1"/>
<evidence type="ECO:0000313" key="3">
    <source>
        <dbReference type="EMBL" id="SCW32398.1"/>
    </source>
</evidence>
<proteinExistence type="predicted"/>
<evidence type="ECO:0000256" key="1">
    <source>
        <dbReference type="SAM" id="SignalP"/>
    </source>
</evidence>
<feature type="domain" description="Autotransporter" evidence="2">
    <location>
        <begin position="818"/>
        <end position="1096"/>
    </location>
</feature>
<protein>
    <recommendedName>
        <fullName evidence="2">Autotransporter domain-containing protein</fullName>
    </recommendedName>
</protein>
<feature type="signal peptide" evidence="1">
    <location>
        <begin position="1"/>
        <end position="30"/>
    </location>
</feature>
<dbReference type="Gene3D" id="2.40.128.130">
    <property type="entry name" value="Autotransporter beta-domain"/>
    <property type="match status" value="1"/>
</dbReference>
<dbReference type="InterPro" id="IPR036709">
    <property type="entry name" value="Autotransporte_beta_dom_sf"/>
</dbReference>
<dbReference type="InterPro" id="IPR005546">
    <property type="entry name" value="Autotransporte_beta"/>
</dbReference>
<gene>
    <name evidence="3" type="ORF">SAMN02927928_0426</name>
</gene>
<name>A0A1G4PJZ1_9CAUL</name>
<dbReference type="PROSITE" id="PS51208">
    <property type="entry name" value="AUTOTRANSPORTER"/>
    <property type="match status" value="1"/>
</dbReference>
<organism evidence="3 4">
    <name type="scientific">Asticcacaulis taihuensis</name>
    <dbReference type="NCBI Taxonomy" id="260084"/>
    <lineage>
        <taxon>Bacteria</taxon>
        <taxon>Pseudomonadati</taxon>
        <taxon>Pseudomonadota</taxon>
        <taxon>Alphaproteobacteria</taxon>
        <taxon>Caulobacterales</taxon>
        <taxon>Caulobacteraceae</taxon>
        <taxon>Asticcacaulis</taxon>
    </lineage>
</organism>
<keyword evidence="4" id="KW-1185">Reference proteome</keyword>
<evidence type="ECO:0000313" key="4">
    <source>
        <dbReference type="Proteomes" id="UP000199150"/>
    </source>
</evidence>
<dbReference type="SMART" id="SM00869">
    <property type="entry name" value="Autotransporter"/>
    <property type="match status" value="1"/>
</dbReference>
<accession>A0A1G4PJZ1</accession>
<dbReference type="EMBL" id="FMTS01000001">
    <property type="protein sequence ID" value="SCW32398.1"/>
    <property type="molecule type" value="Genomic_DNA"/>
</dbReference>
<dbReference type="RefSeq" id="WP_090643097.1">
    <property type="nucleotide sequence ID" value="NZ_CBCRYE010000001.1"/>
</dbReference>
<dbReference type="SUPFAM" id="SSF103515">
    <property type="entry name" value="Autotransporter"/>
    <property type="match status" value="1"/>
</dbReference>